<protein>
    <submittedName>
        <fullName evidence="1">Uncharacterized protein</fullName>
    </submittedName>
</protein>
<proteinExistence type="predicted"/>
<comment type="caution">
    <text evidence="1">The sequence shown here is derived from an EMBL/GenBank/DDBJ whole genome shotgun (WGS) entry which is preliminary data.</text>
</comment>
<reference evidence="1 2" key="1">
    <citation type="submission" date="2013-05" db="EMBL/GenBank/DDBJ databases">
        <title>Genome assembly of Chondromyces apiculatus DSM 436.</title>
        <authorList>
            <person name="Sharma G."/>
            <person name="Khatri I."/>
            <person name="Kaur C."/>
            <person name="Mayilraj S."/>
            <person name="Subramanian S."/>
        </authorList>
    </citation>
    <scope>NUCLEOTIDE SEQUENCE [LARGE SCALE GENOMIC DNA]</scope>
    <source>
        <strain evidence="1 2">DSM 436</strain>
    </source>
</reference>
<name>A0A017SXE9_9BACT</name>
<accession>A0A017SXE9</accession>
<organism evidence="1 2">
    <name type="scientific">Chondromyces apiculatus DSM 436</name>
    <dbReference type="NCBI Taxonomy" id="1192034"/>
    <lineage>
        <taxon>Bacteria</taxon>
        <taxon>Pseudomonadati</taxon>
        <taxon>Myxococcota</taxon>
        <taxon>Polyangia</taxon>
        <taxon>Polyangiales</taxon>
        <taxon>Polyangiaceae</taxon>
        <taxon>Chondromyces</taxon>
    </lineage>
</organism>
<evidence type="ECO:0000313" key="2">
    <source>
        <dbReference type="Proteomes" id="UP000019678"/>
    </source>
</evidence>
<dbReference type="Proteomes" id="UP000019678">
    <property type="component" value="Unassembled WGS sequence"/>
</dbReference>
<sequence>MLPVHTPRYSLAHLRHASHDQRAAHQAPCAARRAVCRAPRSATERGFTERDTECGRFTERLGTGSAALTRRACAHMAHRRQPPGWMRRWRAHREKRG</sequence>
<dbReference type="AlphaFoldDB" id="A0A017SXE9"/>
<gene>
    <name evidence="1" type="ORF">CAP_8275</name>
</gene>
<dbReference type="EMBL" id="ASRX01000081">
    <property type="protein sequence ID" value="EYF01442.1"/>
    <property type="molecule type" value="Genomic_DNA"/>
</dbReference>
<keyword evidence="2" id="KW-1185">Reference proteome</keyword>
<evidence type="ECO:0000313" key="1">
    <source>
        <dbReference type="EMBL" id="EYF01442.1"/>
    </source>
</evidence>